<dbReference type="AlphaFoldDB" id="A0AAD2HJB9"/>
<evidence type="ECO:0000256" key="6">
    <source>
        <dbReference type="ARBA" id="ARBA00022692"/>
    </source>
</evidence>
<dbReference type="InterPro" id="IPR050121">
    <property type="entry name" value="Cytochrome_P450_monoxygenase"/>
</dbReference>
<evidence type="ECO:0000256" key="1">
    <source>
        <dbReference type="ARBA" id="ARBA00001971"/>
    </source>
</evidence>
<evidence type="ECO:0000256" key="11">
    <source>
        <dbReference type="ARBA" id="ARBA00023033"/>
    </source>
</evidence>
<dbReference type="PRINTS" id="PR00385">
    <property type="entry name" value="P450"/>
</dbReference>
<dbReference type="Proteomes" id="UP001295794">
    <property type="component" value="Unassembled WGS sequence"/>
</dbReference>
<evidence type="ECO:0000256" key="9">
    <source>
        <dbReference type="ARBA" id="ARBA00023002"/>
    </source>
</evidence>
<dbReference type="SUPFAM" id="SSF48264">
    <property type="entry name" value="Cytochrome P450"/>
    <property type="match status" value="1"/>
</dbReference>
<evidence type="ECO:0008006" key="16">
    <source>
        <dbReference type="Google" id="ProtNLM"/>
    </source>
</evidence>
<keyword evidence="15" id="KW-1185">Reference proteome</keyword>
<keyword evidence="11" id="KW-0503">Monooxygenase</keyword>
<comment type="caution">
    <text evidence="14">The sequence shown here is derived from an EMBL/GenBank/DDBJ whole genome shotgun (WGS) entry which is preliminary data.</text>
</comment>
<dbReference type="GO" id="GO:0020037">
    <property type="term" value="F:heme binding"/>
    <property type="evidence" value="ECO:0007669"/>
    <property type="project" value="InterPro"/>
</dbReference>
<keyword evidence="6" id="KW-0812">Transmembrane</keyword>
<evidence type="ECO:0000256" key="2">
    <source>
        <dbReference type="ARBA" id="ARBA00004370"/>
    </source>
</evidence>
<evidence type="ECO:0000256" key="3">
    <source>
        <dbReference type="ARBA" id="ARBA00004721"/>
    </source>
</evidence>
<comment type="similarity">
    <text evidence="4">Belongs to the cytochrome P450 family.</text>
</comment>
<dbReference type="InterPro" id="IPR002403">
    <property type="entry name" value="Cyt_P450_E_grp-IV"/>
</dbReference>
<comment type="cofactor">
    <cofactor evidence="1 13">
        <name>heme</name>
        <dbReference type="ChEBI" id="CHEBI:30413"/>
    </cofactor>
</comment>
<comment type="subcellular location">
    <subcellularLocation>
        <location evidence="2">Membrane</location>
    </subcellularLocation>
</comment>
<reference evidence="14" key="1">
    <citation type="submission" date="2023-11" db="EMBL/GenBank/DDBJ databases">
        <authorList>
            <person name="De Vega J J."/>
            <person name="De Vega J J."/>
        </authorList>
    </citation>
    <scope>NUCLEOTIDE SEQUENCE</scope>
</reference>
<protein>
    <recommendedName>
        <fullName evidence="16">Cytochrome P450</fullName>
    </recommendedName>
</protein>
<keyword evidence="10 13" id="KW-0408">Iron</keyword>
<organism evidence="14 15">
    <name type="scientific">Mycena citricolor</name>
    <dbReference type="NCBI Taxonomy" id="2018698"/>
    <lineage>
        <taxon>Eukaryota</taxon>
        <taxon>Fungi</taxon>
        <taxon>Dikarya</taxon>
        <taxon>Basidiomycota</taxon>
        <taxon>Agaricomycotina</taxon>
        <taxon>Agaricomycetes</taxon>
        <taxon>Agaricomycetidae</taxon>
        <taxon>Agaricales</taxon>
        <taxon>Marasmiineae</taxon>
        <taxon>Mycenaceae</taxon>
        <taxon>Mycena</taxon>
    </lineage>
</organism>
<dbReference type="PRINTS" id="PR00465">
    <property type="entry name" value="EP450IV"/>
</dbReference>
<evidence type="ECO:0000313" key="14">
    <source>
        <dbReference type="EMBL" id="CAK5277011.1"/>
    </source>
</evidence>
<sequence length="390" mass="42247">MMPSTCSDPSIRQRSHFAPRISMLFPASIGGTATINLAEMFRQVTLNIMGQAGFGYNFNSLESAGKNEGDLGKAFHMLFRGPNANLNIAVQRAQGAFPALQYLVAAARLAQYAAKAEARVLGEKDLGSGRDLLSILVKANMSADIQDSQRLSDDEVISQIPTFLLAGHDTSSVALGWALHALGHHPDIQDKLRQELLSIHTDTPSMDELNGLPYFDSVLKETMRLYAPVPFVQRTALQDDVLPLSKPYVDRWGVSHENLPIPKGQMITIPILGVNTDTQTWGDDALEFKPERWGNLPEAVHAVPGVWGNQLTFVAGAHSCIGFQFSVSEQKAILFSLLRASEFLPDAQPVRPVIAAQLSRPESFVSDGKGGQVSSGGLSVVLKAYKGSAL</sequence>
<evidence type="ECO:0000256" key="8">
    <source>
        <dbReference type="ARBA" id="ARBA00022989"/>
    </source>
</evidence>
<evidence type="ECO:0000256" key="5">
    <source>
        <dbReference type="ARBA" id="ARBA00022617"/>
    </source>
</evidence>
<dbReference type="GO" id="GO:0016020">
    <property type="term" value="C:membrane"/>
    <property type="evidence" value="ECO:0007669"/>
    <property type="project" value="UniProtKB-SubCell"/>
</dbReference>
<dbReference type="GO" id="GO:0004497">
    <property type="term" value="F:monooxygenase activity"/>
    <property type="evidence" value="ECO:0007669"/>
    <property type="project" value="UniProtKB-KW"/>
</dbReference>
<name>A0AAD2HJB9_9AGAR</name>
<gene>
    <name evidence="14" type="ORF">MYCIT1_LOCUS25758</name>
</gene>
<accession>A0AAD2HJB9</accession>
<evidence type="ECO:0000256" key="10">
    <source>
        <dbReference type="ARBA" id="ARBA00023004"/>
    </source>
</evidence>
<dbReference type="PANTHER" id="PTHR24305:SF166">
    <property type="entry name" value="CYTOCHROME P450 12A4, MITOCHONDRIAL-RELATED"/>
    <property type="match status" value="1"/>
</dbReference>
<dbReference type="InterPro" id="IPR036396">
    <property type="entry name" value="Cyt_P450_sf"/>
</dbReference>
<keyword evidence="9" id="KW-0560">Oxidoreductase</keyword>
<feature type="binding site" description="axial binding residue" evidence="13">
    <location>
        <position position="320"/>
    </location>
    <ligand>
        <name>heme</name>
        <dbReference type="ChEBI" id="CHEBI:30413"/>
    </ligand>
    <ligandPart>
        <name>Fe</name>
        <dbReference type="ChEBI" id="CHEBI:18248"/>
    </ligandPart>
</feature>
<dbReference type="GO" id="GO:0005506">
    <property type="term" value="F:iron ion binding"/>
    <property type="evidence" value="ECO:0007669"/>
    <property type="project" value="InterPro"/>
</dbReference>
<dbReference type="GO" id="GO:0016705">
    <property type="term" value="F:oxidoreductase activity, acting on paired donors, with incorporation or reduction of molecular oxygen"/>
    <property type="evidence" value="ECO:0007669"/>
    <property type="project" value="InterPro"/>
</dbReference>
<evidence type="ECO:0000256" key="4">
    <source>
        <dbReference type="ARBA" id="ARBA00010617"/>
    </source>
</evidence>
<evidence type="ECO:0000256" key="12">
    <source>
        <dbReference type="ARBA" id="ARBA00023136"/>
    </source>
</evidence>
<evidence type="ECO:0000256" key="13">
    <source>
        <dbReference type="PIRSR" id="PIRSR602403-1"/>
    </source>
</evidence>
<dbReference type="PANTHER" id="PTHR24305">
    <property type="entry name" value="CYTOCHROME P450"/>
    <property type="match status" value="1"/>
</dbReference>
<evidence type="ECO:0000313" key="15">
    <source>
        <dbReference type="Proteomes" id="UP001295794"/>
    </source>
</evidence>
<keyword evidence="5 13" id="KW-0349">Heme</keyword>
<proteinExistence type="inferred from homology"/>
<comment type="pathway">
    <text evidence="3">Secondary metabolite biosynthesis; terpenoid biosynthesis.</text>
</comment>
<keyword evidence="12" id="KW-0472">Membrane</keyword>
<dbReference type="EMBL" id="CAVNYO010000417">
    <property type="protein sequence ID" value="CAK5277011.1"/>
    <property type="molecule type" value="Genomic_DNA"/>
</dbReference>
<dbReference type="Pfam" id="PF00067">
    <property type="entry name" value="p450"/>
    <property type="match status" value="1"/>
</dbReference>
<keyword evidence="8" id="KW-1133">Transmembrane helix</keyword>
<keyword evidence="7 13" id="KW-0479">Metal-binding</keyword>
<dbReference type="Gene3D" id="1.10.630.10">
    <property type="entry name" value="Cytochrome P450"/>
    <property type="match status" value="1"/>
</dbReference>
<evidence type="ECO:0000256" key="7">
    <source>
        <dbReference type="ARBA" id="ARBA00022723"/>
    </source>
</evidence>
<dbReference type="InterPro" id="IPR001128">
    <property type="entry name" value="Cyt_P450"/>
</dbReference>